<reference evidence="9" key="2">
    <citation type="submission" date="2025-08" db="UniProtKB">
        <authorList>
            <consortium name="RefSeq"/>
        </authorList>
    </citation>
    <scope>IDENTIFICATION</scope>
    <source>
        <tissue evidence="9">Leaf</tissue>
    </source>
</reference>
<dbReference type="AlphaFoldDB" id="A0A9R0JY82"/>
<organism evidence="8 9">
    <name type="scientific">Spinacia oleracea</name>
    <name type="common">Spinach</name>
    <dbReference type="NCBI Taxonomy" id="3562"/>
    <lineage>
        <taxon>Eukaryota</taxon>
        <taxon>Viridiplantae</taxon>
        <taxon>Streptophyta</taxon>
        <taxon>Embryophyta</taxon>
        <taxon>Tracheophyta</taxon>
        <taxon>Spermatophyta</taxon>
        <taxon>Magnoliopsida</taxon>
        <taxon>eudicotyledons</taxon>
        <taxon>Gunneridae</taxon>
        <taxon>Pentapetalae</taxon>
        <taxon>Caryophyllales</taxon>
        <taxon>Chenopodiaceae</taxon>
        <taxon>Chenopodioideae</taxon>
        <taxon>Anserineae</taxon>
        <taxon>Spinacia</taxon>
    </lineage>
</organism>
<dbReference type="KEGG" id="soe:110791029"/>
<keyword evidence="3 6" id="KW-0560">Oxidoreductase</keyword>
<dbReference type="PRINTS" id="PR00385">
    <property type="entry name" value="P450"/>
</dbReference>
<dbReference type="GeneID" id="110791029"/>
<evidence type="ECO:0000256" key="1">
    <source>
        <dbReference type="ARBA" id="ARBA00010617"/>
    </source>
</evidence>
<dbReference type="GO" id="GO:0020037">
    <property type="term" value="F:heme binding"/>
    <property type="evidence" value="ECO:0007669"/>
    <property type="project" value="InterPro"/>
</dbReference>
<evidence type="ECO:0000256" key="5">
    <source>
        <dbReference type="PIRSR" id="PIRSR602401-1"/>
    </source>
</evidence>
<proteinExistence type="inferred from homology"/>
<evidence type="ECO:0000256" key="2">
    <source>
        <dbReference type="ARBA" id="ARBA00022723"/>
    </source>
</evidence>
<comment type="cofactor">
    <cofactor evidence="5">
        <name>heme</name>
        <dbReference type="ChEBI" id="CHEBI:30413"/>
    </cofactor>
</comment>
<dbReference type="Proteomes" id="UP000813463">
    <property type="component" value="Chromosome 5"/>
</dbReference>
<keyword evidence="8" id="KW-1185">Reference proteome</keyword>
<dbReference type="OrthoDB" id="1055148at2759"/>
<reference evidence="8" key="1">
    <citation type="journal article" date="2021" name="Nat. Commun.">
        <title>Genomic analyses provide insights into spinach domestication and the genetic basis of agronomic traits.</title>
        <authorList>
            <person name="Cai X."/>
            <person name="Sun X."/>
            <person name="Xu C."/>
            <person name="Sun H."/>
            <person name="Wang X."/>
            <person name="Ge C."/>
            <person name="Zhang Z."/>
            <person name="Wang Q."/>
            <person name="Fei Z."/>
            <person name="Jiao C."/>
            <person name="Wang Q."/>
        </authorList>
    </citation>
    <scope>NUCLEOTIDE SEQUENCE [LARGE SCALE GENOMIC DNA]</scope>
    <source>
        <strain evidence="8">cv. Varoflay</strain>
    </source>
</reference>
<keyword evidence="6" id="KW-0503">Monooxygenase</keyword>
<dbReference type="PROSITE" id="PS00086">
    <property type="entry name" value="CYTOCHROME_P450"/>
    <property type="match status" value="1"/>
</dbReference>
<evidence type="ECO:0000256" key="4">
    <source>
        <dbReference type="ARBA" id="ARBA00023004"/>
    </source>
</evidence>
<dbReference type="RefSeq" id="XP_021851485.1">
    <property type="nucleotide sequence ID" value="XM_021995793.2"/>
</dbReference>
<dbReference type="InterPro" id="IPR002401">
    <property type="entry name" value="Cyt_P450_E_grp-I"/>
</dbReference>
<dbReference type="GO" id="GO:0016705">
    <property type="term" value="F:oxidoreductase activity, acting on paired donors, with incorporation or reduction of molecular oxygen"/>
    <property type="evidence" value="ECO:0007669"/>
    <property type="project" value="InterPro"/>
</dbReference>
<keyword evidence="2 5" id="KW-0479">Metal-binding</keyword>
<keyword evidence="7" id="KW-1133">Transmembrane helix</keyword>
<dbReference type="Gene3D" id="1.10.630.10">
    <property type="entry name" value="Cytochrome P450"/>
    <property type="match status" value="1"/>
</dbReference>
<comment type="similarity">
    <text evidence="1 6">Belongs to the cytochrome P450 family.</text>
</comment>
<accession>A0A9R0JY82</accession>
<evidence type="ECO:0000256" key="6">
    <source>
        <dbReference type="RuleBase" id="RU000461"/>
    </source>
</evidence>
<dbReference type="PRINTS" id="PR00463">
    <property type="entry name" value="EP450I"/>
</dbReference>
<evidence type="ECO:0000313" key="8">
    <source>
        <dbReference type="Proteomes" id="UP000813463"/>
    </source>
</evidence>
<feature type="transmembrane region" description="Helical" evidence="7">
    <location>
        <begin position="6"/>
        <end position="23"/>
    </location>
</feature>
<dbReference type="GO" id="GO:0005506">
    <property type="term" value="F:iron ion binding"/>
    <property type="evidence" value="ECO:0007669"/>
    <property type="project" value="InterPro"/>
</dbReference>
<protein>
    <submittedName>
        <fullName evidence="9">Cytochrome P450 76A2</fullName>
    </submittedName>
</protein>
<evidence type="ECO:0000313" key="9">
    <source>
        <dbReference type="RefSeq" id="XP_021851485.1"/>
    </source>
</evidence>
<dbReference type="CDD" id="cd11073">
    <property type="entry name" value="CYP76-like"/>
    <property type="match status" value="1"/>
</dbReference>
<dbReference type="InterPro" id="IPR017972">
    <property type="entry name" value="Cyt_P450_CS"/>
</dbReference>
<dbReference type="Pfam" id="PF00067">
    <property type="entry name" value="p450"/>
    <property type="match status" value="1"/>
</dbReference>
<sequence>MEWPFSFPLWSIVLIFLPILALLQKRKHSSRRLPPGPRGLPLVGNMFDLGTMPHRTLATLGTKHGPLIWLRLGSQRILVILTAKVATEFFKHHDLSFADRNINETMRVLDYDKGSLILAPYGSHWRVMKKICVIEMLTVRRINETASVREKCVVDMIKWIQDAAGKNDQEIELGRFVFIAGFNLLGNLLLSKNLLDPSLEKGSHFFAAMNGLTQWTGLPNVADFFPCLKWLDLQGLKRKTTRDMRILFEIAAQFIKERIQEKEMGRDSAKRDFLDVLLDFEGDGKEEPQKLSEHHITVFILEFFMAGTESTTSTIEWAMTELLANPDSMTKVKSDLNQIVGQERDFKEADINDLPYLQAVIKETLRLHPPTPFLVPRKAVEDVNFMGYDIPCGTQVFVNAWAIGRDTESWNDPLSFKPDRFIGSNIDYKGQHYELIPFGAGRRMCAGVPLAHKMLNLILGALLHNFEWDLESHMTPETIDWEDRIGLTARKLAPLKVIPRKHKV</sequence>
<dbReference type="GO" id="GO:0004497">
    <property type="term" value="F:monooxygenase activity"/>
    <property type="evidence" value="ECO:0007669"/>
    <property type="project" value="UniProtKB-KW"/>
</dbReference>
<dbReference type="FunFam" id="1.10.630.10:FF:000007">
    <property type="entry name" value="Cytochrome P450 76C4"/>
    <property type="match status" value="1"/>
</dbReference>
<keyword evidence="4 5" id="KW-0408">Iron</keyword>
<evidence type="ECO:0000256" key="3">
    <source>
        <dbReference type="ARBA" id="ARBA00023002"/>
    </source>
</evidence>
<dbReference type="PANTHER" id="PTHR47950:SF14">
    <property type="entry name" value="CYTOCHROME P450 76A2-LIKE ISOFORM X1"/>
    <property type="match status" value="1"/>
</dbReference>
<keyword evidence="7" id="KW-0812">Transmembrane</keyword>
<dbReference type="PANTHER" id="PTHR47950">
    <property type="entry name" value="CYTOCHROME P450, FAMILY 76, SUBFAMILY C, POLYPEPTIDE 5-RELATED"/>
    <property type="match status" value="1"/>
</dbReference>
<dbReference type="GO" id="GO:0016491">
    <property type="term" value="F:oxidoreductase activity"/>
    <property type="evidence" value="ECO:0000318"/>
    <property type="project" value="GO_Central"/>
</dbReference>
<dbReference type="SUPFAM" id="SSF48264">
    <property type="entry name" value="Cytochrome P450"/>
    <property type="match status" value="1"/>
</dbReference>
<dbReference type="InterPro" id="IPR001128">
    <property type="entry name" value="Cyt_P450"/>
</dbReference>
<keyword evidence="5 6" id="KW-0349">Heme</keyword>
<name>A0A9R0JY82_SPIOL</name>
<evidence type="ECO:0000256" key="7">
    <source>
        <dbReference type="SAM" id="Phobius"/>
    </source>
</evidence>
<gene>
    <name evidence="9" type="primary">LOC110791029</name>
</gene>
<dbReference type="InterPro" id="IPR036396">
    <property type="entry name" value="Cyt_P450_sf"/>
</dbReference>
<feature type="binding site" description="axial binding residue" evidence="5">
    <location>
        <position position="445"/>
    </location>
    <ligand>
        <name>heme</name>
        <dbReference type="ChEBI" id="CHEBI:30413"/>
    </ligand>
    <ligandPart>
        <name>Fe</name>
        <dbReference type="ChEBI" id="CHEBI:18248"/>
    </ligandPart>
</feature>
<keyword evidence="7" id="KW-0472">Membrane</keyword>